<dbReference type="STRING" id="4537.A0A0E0KER4"/>
<evidence type="ECO:0000259" key="3">
    <source>
        <dbReference type="SMART" id="SM00184"/>
    </source>
</evidence>
<name>A0A0E0KER4_ORYPU</name>
<proteinExistence type="predicted"/>
<dbReference type="InterPro" id="IPR013083">
    <property type="entry name" value="Znf_RING/FYVE/PHD"/>
</dbReference>
<dbReference type="Gramene" id="OPUNC03G19350.1">
    <property type="protein sequence ID" value="OPUNC03G19350.1"/>
    <property type="gene ID" value="OPUNC03G19350"/>
</dbReference>
<evidence type="ECO:0000256" key="1">
    <source>
        <dbReference type="SAM" id="MobiDB-lite"/>
    </source>
</evidence>
<dbReference type="InterPro" id="IPR001841">
    <property type="entry name" value="Znf_RING"/>
</dbReference>
<dbReference type="SMART" id="SM00184">
    <property type="entry name" value="RING"/>
    <property type="match status" value="1"/>
</dbReference>
<dbReference type="EnsemblPlants" id="OPUNC03G19350.1">
    <property type="protein sequence ID" value="OPUNC03G19350.1"/>
    <property type="gene ID" value="OPUNC03G19350"/>
</dbReference>
<reference evidence="4" key="1">
    <citation type="submission" date="2015-04" db="UniProtKB">
        <authorList>
            <consortium name="EnsemblPlants"/>
        </authorList>
    </citation>
    <scope>IDENTIFICATION</scope>
</reference>
<feature type="chain" id="PRO_5002365367" description="RING-type domain-containing protein" evidence="2">
    <location>
        <begin position="28"/>
        <end position="112"/>
    </location>
</feature>
<feature type="domain" description="RING-type" evidence="3">
    <location>
        <begin position="49"/>
        <end position="93"/>
    </location>
</feature>
<keyword evidence="5" id="KW-1185">Reference proteome</keyword>
<accession>A0A0E0KER4</accession>
<feature type="signal peptide" evidence="2">
    <location>
        <begin position="1"/>
        <end position="27"/>
    </location>
</feature>
<evidence type="ECO:0000313" key="4">
    <source>
        <dbReference type="EnsemblPlants" id="OPUNC03G19350.1"/>
    </source>
</evidence>
<dbReference type="HOGENOM" id="CLU_150286_0_0_1"/>
<dbReference type="AlphaFoldDB" id="A0A0E0KER4"/>
<dbReference type="SUPFAM" id="SSF57850">
    <property type="entry name" value="RING/U-box"/>
    <property type="match status" value="1"/>
</dbReference>
<organism evidence="4">
    <name type="scientific">Oryza punctata</name>
    <name type="common">Red rice</name>
    <dbReference type="NCBI Taxonomy" id="4537"/>
    <lineage>
        <taxon>Eukaryota</taxon>
        <taxon>Viridiplantae</taxon>
        <taxon>Streptophyta</taxon>
        <taxon>Embryophyta</taxon>
        <taxon>Tracheophyta</taxon>
        <taxon>Spermatophyta</taxon>
        <taxon>Magnoliopsida</taxon>
        <taxon>Liliopsida</taxon>
        <taxon>Poales</taxon>
        <taxon>Poaceae</taxon>
        <taxon>BOP clade</taxon>
        <taxon>Oryzoideae</taxon>
        <taxon>Oryzeae</taxon>
        <taxon>Oryzinae</taxon>
        <taxon>Oryza</taxon>
    </lineage>
</organism>
<dbReference type="Proteomes" id="UP000026962">
    <property type="component" value="Chromosome 3"/>
</dbReference>
<dbReference type="Gene3D" id="3.30.40.10">
    <property type="entry name" value="Zinc/RING finger domain, C3HC4 (zinc finger)"/>
    <property type="match status" value="1"/>
</dbReference>
<sequence length="112" mass="11266">MAGAGVAGAAAAAAAAAAILALTTTHTHDIDRLGEECDAVVAPAPARECAVCLCELAGAAGCGEPEAAAAVRTLPVCGHGFHAECIGRQCPKKEARDETPPTYAKKKKSFQH</sequence>
<keyword evidence="2" id="KW-0732">Signal</keyword>
<evidence type="ECO:0000313" key="5">
    <source>
        <dbReference type="Proteomes" id="UP000026962"/>
    </source>
</evidence>
<reference evidence="4" key="2">
    <citation type="submission" date="2018-05" db="EMBL/GenBank/DDBJ databases">
        <title>OpunRS2 (Oryza punctata Reference Sequence Version 2).</title>
        <authorList>
            <person name="Zhang J."/>
            <person name="Kudrna D."/>
            <person name="Lee S."/>
            <person name="Talag J."/>
            <person name="Welchert J."/>
            <person name="Wing R.A."/>
        </authorList>
    </citation>
    <scope>NUCLEOTIDE SEQUENCE [LARGE SCALE GENOMIC DNA]</scope>
</reference>
<evidence type="ECO:0000256" key="2">
    <source>
        <dbReference type="SAM" id="SignalP"/>
    </source>
</evidence>
<protein>
    <recommendedName>
        <fullName evidence="3">RING-type domain-containing protein</fullName>
    </recommendedName>
</protein>
<feature type="region of interest" description="Disordered" evidence="1">
    <location>
        <begin position="92"/>
        <end position="112"/>
    </location>
</feature>